<keyword evidence="1" id="KW-1133">Transmembrane helix</keyword>
<organism evidence="2 3">
    <name type="scientific">Peredibacter starrii</name>
    <dbReference type="NCBI Taxonomy" id="28202"/>
    <lineage>
        <taxon>Bacteria</taxon>
        <taxon>Pseudomonadati</taxon>
        <taxon>Bdellovibrionota</taxon>
        <taxon>Bacteriovoracia</taxon>
        <taxon>Bacteriovoracales</taxon>
        <taxon>Bacteriovoracaceae</taxon>
        <taxon>Peredibacter</taxon>
    </lineage>
</organism>
<feature type="transmembrane region" description="Helical" evidence="1">
    <location>
        <begin position="167"/>
        <end position="186"/>
    </location>
</feature>
<dbReference type="AlphaFoldDB" id="A0AAX4HLT6"/>
<sequence length="189" mass="22197">MLGKKLYKTSMLNVFKLVILAVVVFFTNDFILDTYTYEKFQAIGRFKILDVINYHYRYPNEFITFFLIVIVPAIYYAFIRGVRFCEKGFVYNRGLPFMNKAVLYTDVKDYKLLQPNHVITIHTQKGDVFVIADNNIERVIAILDQHNIKGDLARDDYSRLLMNAKKFLIVVLTFTLVVFLLKKFGLLPR</sequence>
<protein>
    <submittedName>
        <fullName evidence="2">Uncharacterized protein</fullName>
    </submittedName>
</protein>
<dbReference type="Proteomes" id="UP001324634">
    <property type="component" value="Chromosome"/>
</dbReference>
<gene>
    <name evidence="2" type="ORF">SOO65_16145</name>
</gene>
<reference evidence="2 3" key="1">
    <citation type="submission" date="2023-11" db="EMBL/GenBank/DDBJ databases">
        <title>Peredibacter starrii A3.12.</title>
        <authorList>
            <person name="Mitchell R.J."/>
        </authorList>
    </citation>
    <scope>NUCLEOTIDE SEQUENCE [LARGE SCALE GENOMIC DNA]</scope>
    <source>
        <strain evidence="2 3">A3.12</strain>
    </source>
</reference>
<evidence type="ECO:0000256" key="1">
    <source>
        <dbReference type="SAM" id="Phobius"/>
    </source>
</evidence>
<evidence type="ECO:0000313" key="3">
    <source>
        <dbReference type="Proteomes" id="UP001324634"/>
    </source>
</evidence>
<dbReference type="RefSeq" id="WP_321392616.1">
    <property type="nucleotide sequence ID" value="NZ_CP139487.1"/>
</dbReference>
<keyword evidence="1" id="KW-0472">Membrane</keyword>
<feature type="transmembrane region" description="Helical" evidence="1">
    <location>
        <begin position="62"/>
        <end position="79"/>
    </location>
</feature>
<evidence type="ECO:0000313" key="2">
    <source>
        <dbReference type="EMBL" id="WPU64225.1"/>
    </source>
</evidence>
<keyword evidence="3" id="KW-1185">Reference proteome</keyword>
<accession>A0AAX4HLT6</accession>
<feature type="transmembrane region" description="Helical" evidence="1">
    <location>
        <begin position="12"/>
        <end position="31"/>
    </location>
</feature>
<keyword evidence="1" id="KW-0812">Transmembrane</keyword>
<dbReference type="EMBL" id="CP139487">
    <property type="protein sequence ID" value="WPU64225.1"/>
    <property type="molecule type" value="Genomic_DNA"/>
</dbReference>
<proteinExistence type="predicted"/>
<name>A0AAX4HLT6_9BACT</name>
<dbReference type="KEGG" id="psti:SOO65_16145"/>